<evidence type="ECO:0000313" key="2">
    <source>
        <dbReference type="RefSeq" id="XP_033455259.1"/>
    </source>
</evidence>
<accession>A0A6J3LRH7</accession>
<dbReference type="RefSeq" id="XP_033455259.1">
    <property type="nucleotide sequence ID" value="XM_033599046.1"/>
</dbReference>
<dbReference type="AlphaFoldDB" id="A0A6J3LRH7"/>
<gene>
    <name evidence="2" type="ORF">K489DRAFT_131256</name>
</gene>
<reference evidence="2" key="1">
    <citation type="submission" date="2020-01" db="EMBL/GenBank/DDBJ databases">
        <authorList>
            <consortium name="DOE Joint Genome Institute"/>
            <person name="Haridas S."/>
            <person name="Albert R."/>
            <person name="Binder M."/>
            <person name="Bloem J."/>
            <person name="Labutti K."/>
            <person name="Salamov A."/>
            <person name="Andreopoulos B."/>
            <person name="Baker S.E."/>
            <person name="Barry K."/>
            <person name="Bills G."/>
            <person name="Bluhm B.H."/>
            <person name="Cannon C."/>
            <person name="Castanera R."/>
            <person name="Culley D.E."/>
            <person name="Daum C."/>
            <person name="Ezra D."/>
            <person name="Gonzalez J.B."/>
            <person name="Henrissat B."/>
            <person name="Kuo A."/>
            <person name="Liang C."/>
            <person name="Lipzen A."/>
            <person name="Lutzoni F."/>
            <person name="Magnuson J."/>
            <person name="Mondo S."/>
            <person name="Nolan M."/>
            <person name="Ohm R."/>
            <person name="Pangilinan J."/>
            <person name="Park H.-J."/>
            <person name="Ramirez L."/>
            <person name="Alfaro M."/>
            <person name="Sun H."/>
            <person name="Tritt A."/>
            <person name="Yoshinaga Y."/>
            <person name="Zwiers L.-H."/>
            <person name="Turgeon B.G."/>
            <person name="Goodwin S.B."/>
            <person name="Spatafora J.W."/>
            <person name="Crous P.W."/>
            <person name="Grigoriev I.V."/>
        </authorList>
    </citation>
    <scope>NUCLEOTIDE SEQUENCE</scope>
    <source>
        <strain evidence="2">CBS 342.82</strain>
    </source>
</reference>
<organism evidence="2">
    <name type="scientific">Dissoconium aciculare CBS 342.82</name>
    <dbReference type="NCBI Taxonomy" id="1314786"/>
    <lineage>
        <taxon>Eukaryota</taxon>
        <taxon>Fungi</taxon>
        <taxon>Dikarya</taxon>
        <taxon>Ascomycota</taxon>
        <taxon>Pezizomycotina</taxon>
        <taxon>Dothideomycetes</taxon>
        <taxon>Dothideomycetidae</taxon>
        <taxon>Mycosphaerellales</taxon>
        <taxon>Dissoconiaceae</taxon>
        <taxon>Dissoconium</taxon>
    </lineage>
</organism>
<proteinExistence type="predicted"/>
<keyword evidence="1" id="KW-1185">Reference proteome</keyword>
<evidence type="ECO:0000313" key="1">
    <source>
        <dbReference type="Proteomes" id="UP000504637"/>
    </source>
</evidence>
<reference evidence="2" key="2">
    <citation type="submission" date="2020-04" db="EMBL/GenBank/DDBJ databases">
        <authorList>
            <consortium name="NCBI Genome Project"/>
        </authorList>
    </citation>
    <scope>NUCLEOTIDE SEQUENCE</scope>
    <source>
        <strain evidence="2">CBS 342.82</strain>
    </source>
</reference>
<dbReference type="GeneID" id="54356845"/>
<name>A0A6J3LRH7_9PEZI</name>
<sequence length="127" mass="14472">MLARYAGWLVTPGGTLQALEITIDTLTSIENKRRHVWYFRRVQIMLLGHDIAWSTFVKRKPLISYIHRSMTACGVECACVAANFLLDGVTWVYGNFHLPSSTSSTTDMQVMVHIDHFQPTRRPCSQT</sequence>
<reference evidence="2" key="3">
    <citation type="submission" date="2025-08" db="UniProtKB">
        <authorList>
            <consortium name="RefSeq"/>
        </authorList>
    </citation>
    <scope>IDENTIFICATION</scope>
    <source>
        <strain evidence="2">CBS 342.82</strain>
    </source>
</reference>
<protein>
    <submittedName>
        <fullName evidence="2">Uncharacterized protein</fullName>
    </submittedName>
</protein>
<dbReference type="Proteomes" id="UP000504637">
    <property type="component" value="Unplaced"/>
</dbReference>